<keyword evidence="3" id="KW-0050">Antiport</keyword>
<feature type="transmembrane region" description="Helical" evidence="9">
    <location>
        <begin position="194"/>
        <end position="216"/>
    </location>
</feature>
<evidence type="ECO:0000256" key="4">
    <source>
        <dbReference type="ARBA" id="ARBA00022475"/>
    </source>
</evidence>
<gene>
    <name evidence="11" type="primary">nhaC</name>
    <name evidence="11" type="ORF">OE105_01915</name>
</gene>
<dbReference type="EMBL" id="CP106877">
    <property type="protein sequence ID" value="WAA12926.1"/>
    <property type="molecule type" value="Genomic_DNA"/>
</dbReference>
<dbReference type="PANTHER" id="PTHR33451:SF6">
    <property type="entry name" value="NA(+)_H(+) ANTIPORTER NHAC"/>
    <property type="match status" value="1"/>
</dbReference>
<dbReference type="Proteomes" id="UP001164726">
    <property type="component" value="Chromosome"/>
</dbReference>
<evidence type="ECO:0000313" key="11">
    <source>
        <dbReference type="EMBL" id="WAA12926.1"/>
    </source>
</evidence>
<feature type="transmembrane region" description="Helical" evidence="9">
    <location>
        <begin position="12"/>
        <end position="31"/>
    </location>
</feature>
<reference evidence="11" key="1">
    <citation type="submission" date="2022-09" db="EMBL/GenBank/DDBJ databases">
        <title>Complete Genomes of Fervidibacillus albus and Fervidibacillus halotolerans isolated from tidal flat sediments.</title>
        <authorList>
            <person name="Kwon K.K."/>
            <person name="Yang S.-H."/>
            <person name="Park M.J."/>
            <person name="Oh H.-M."/>
        </authorList>
    </citation>
    <scope>NUCLEOTIDE SEQUENCE</scope>
    <source>
        <strain evidence="11">MEBiC13594</strain>
    </source>
</reference>
<keyword evidence="5 9" id="KW-0812">Transmembrane</keyword>
<dbReference type="NCBIfam" id="TIGR00931">
    <property type="entry name" value="antiport_nhaC"/>
    <property type="match status" value="1"/>
</dbReference>
<feature type="transmembrane region" description="Helical" evidence="9">
    <location>
        <begin position="37"/>
        <end position="54"/>
    </location>
</feature>
<comment type="similarity">
    <text evidence="8">Belongs to the NhaC Na(+)/H(+) (TC 2.A.35) antiporter family.</text>
</comment>
<keyword evidence="2" id="KW-0813">Transport</keyword>
<proteinExistence type="inferred from homology"/>
<dbReference type="Pfam" id="PF03553">
    <property type="entry name" value="Na_H_antiporter"/>
    <property type="match status" value="1"/>
</dbReference>
<keyword evidence="12" id="KW-1185">Reference proteome</keyword>
<name>A0A9E8M1X8_9BACI</name>
<feature type="transmembrane region" description="Helical" evidence="9">
    <location>
        <begin position="313"/>
        <end position="336"/>
    </location>
</feature>
<evidence type="ECO:0000256" key="5">
    <source>
        <dbReference type="ARBA" id="ARBA00022692"/>
    </source>
</evidence>
<evidence type="ECO:0000256" key="7">
    <source>
        <dbReference type="ARBA" id="ARBA00023136"/>
    </source>
</evidence>
<evidence type="ECO:0000256" key="3">
    <source>
        <dbReference type="ARBA" id="ARBA00022449"/>
    </source>
</evidence>
<keyword evidence="4" id="KW-1003">Cell membrane</keyword>
<evidence type="ECO:0000256" key="6">
    <source>
        <dbReference type="ARBA" id="ARBA00022989"/>
    </source>
</evidence>
<dbReference type="GO" id="GO:0015297">
    <property type="term" value="F:antiporter activity"/>
    <property type="evidence" value="ECO:0007669"/>
    <property type="project" value="UniProtKB-KW"/>
</dbReference>
<sequence length="458" mass="50188">MLQIKPTLIPKTFEAFFVTGIIICLISFSIIQWNATPHIPMIGAIVLLWIYGFIKKVPIEKMERGMIEGAKSGFGAIYLFFLIGILIASWIVSGTIPTIIYTAFHLVTPKFYYSVVFVITAIIGVAIGSSLTTVASIGIAFISVSEIFGLSLPITAGAIVSGAFFGDKMSPLSDTTNLASGMMKVDLFDHIRNLSWTTIPAFFISAILFAFLSPSIVPSDFENIDRMVAVLRDTDLVHLYSWLPLLLLFIFSVRKRPAIVSISASAASGLVISFFHLNLNGSEVVQLLFSGYMSNTGNVELDSMLSRGGIEGMFFTISLLILALSMGGLLFTLGIIPKLFSTFHDRLHSFRTVIAASSFTAMFINIFVGEQYLSILLTGKTYEQQFEKVGLARKNLSRILEDAGTVINPLVPWSVCGVFISNVLHVEVIHYLPFAFFCLLSPVLTLIFGVSGKTLTFL</sequence>
<dbReference type="GO" id="GO:0005886">
    <property type="term" value="C:plasma membrane"/>
    <property type="evidence" value="ECO:0007669"/>
    <property type="project" value="UniProtKB-SubCell"/>
</dbReference>
<feature type="transmembrane region" description="Helical" evidence="9">
    <location>
        <begin position="75"/>
        <end position="100"/>
    </location>
</feature>
<dbReference type="AlphaFoldDB" id="A0A9E8M1X8"/>
<dbReference type="InterPro" id="IPR018461">
    <property type="entry name" value="Na/H_Antiport_NhaC-like_C"/>
</dbReference>
<evidence type="ECO:0000256" key="9">
    <source>
        <dbReference type="SAM" id="Phobius"/>
    </source>
</evidence>
<evidence type="ECO:0000256" key="1">
    <source>
        <dbReference type="ARBA" id="ARBA00004651"/>
    </source>
</evidence>
<feature type="transmembrane region" description="Helical" evidence="9">
    <location>
        <begin position="236"/>
        <end position="253"/>
    </location>
</feature>
<organism evidence="11 12">
    <name type="scientific">Fervidibacillus halotolerans</name>
    <dbReference type="NCBI Taxonomy" id="2980027"/>
    <lineage>
        <taxon>Bacteria</taxon>
        <taxon>Bacillati</taxon>
        <taxon>Bacillota</taxon>
        <taxon>Bacilli</taxon>
        <taxon>Bacillales</taxon>
        <taxon>Bacillaceae</taxon>
        <taxon>Fervidibacillus</taxon>
    </lineage>
</organism>
<evidence type="ECO:0000256" key="2">
    <source>
        <dbReference type="ARBA" id="ARBA00022448"/>
    </source>
</evidence>
<evidence type="ECO:0000313" key="12">
    <source>
        <dbReference type="Proteomes" id="UP001164726"/>
    </source>
</evidence>
<dbReference type="InterPro" id="IPR052180">
    <property type="entry name" value="NhaC_Na-H+_Antiporter"/>
</dbReference>
<feature type="domain" description="Na+/H+ antiporter NhaC-like C-terminal" evidence="10">
    <location>
        <begin position="162"/>
        <end position="452"/>
    </location>
</feature>
<keyword evidence="7 9" id="KW-0472">Membrane</keyword>
<accession>A0A9E8M1X8</accession>
<keyword evidence="6 9" id="KW-1133">Transmembrane helix</keyword>
<feature type="transmembrane region" description="Helical" evidence="9">
    <location>
        <begin position="348"/>
        <end position="368"/>
    </location>
</feature>
<protein>
    <submittedName>
        <fullName evidence="11">Na+/H+ antiporter NhaC</fullName>
    </submittedName>
</protein>
<feature type="transmembrane region" description="Helical" evidence="9">
    <location>
        <begin position="112"/>
        <end position="142"/>
    </location>
</feature>
<dbReference type="RefSeq" id="WP_275421058.1">
    <property type="nucleotide sequence ID" value="NZ_CP106877.1"/>
</dbReference>
<evidence type="ECO:0000256" key="8">
    <source>
        <dbReference type="ARBA" id="ARBA00038435"/>
    </source>
</evidence>
<evidence type="ECO:0000259" key="10">
    <source>
        <dbReference type="Pfam" id="PF03553"/>
    </source>
</evidence>
<dbReference type="InterPro" id="IPR004770">
    <property type="entry name" value="Na/H_antiport_NhaC"/>
</dbReference>
<dbReference type="KEGG" id="fhl:OE105_01915"/>
<dbReference type="PANTHER" id="PTHR33451">
    <property type="entry name" value="MALATE-2H(+)/NA(+)-LACTATE ANTIPORTER"/>
    <property type="match status" value="1"/>
</dbReference>
<feature type="transmembrane region" description="Helical" evidence="9">
    <location>
        <begin position="428"/>
        <end position="450"/>
    </location>
</feature>
<comment type="subcellular location">
    <subcellularLocation>
        <location evidence="1">Cell membrane</location>
        <topology evidence="1">Multi-pass membrane protein</topology>
    </subcellularLocation>
</comment>